<proteinExistence type="predicted"/>
<dbReference type="AlphaFoldDB" id="A0A084WQ41"/>
<name>A0A084WQ41_ANOSI</name>
<dbReference type="EMBL" id="KE525372">
    <property type="protein sequence ID" value="KFB52335.1"/>
    <property type="molecule type" value="Genomic_DNA"/>
</dbReference>
<organism evidence="2">
    <name type="scientific">Anopheles sinensis</name>
    <name type="common">Mosquito</name>
    <dbReference type="NCBI Taxonomy" id="74873"/>
    <lineage>
        <taxon>Eukaryota</taxon>
        <taxon>Metazoa</taxon>
        <taxon>Ecdysozoa</taxon>
        <taxon>Arthropoda</taxon>
        <taxon>Hexapoda</taxon>
        <taxon>Insecta</taxon>
        <taxon>Pterygota</taxon>
        <taxon>Neoptera</taxon>
        <taxon>Endopterygota</taxon>
        <taxon>Diptera</taxon>
        <taxon>Nematocera</taxon>
        <taxon>Culicoidea</taxon>
        <taxon>Culicidae</taxon>
        <taxon>Anophelinae</taxon>
        <taxon>Anopheles</taxon>
    </lineage>
</organism>
<dbReference type="Proteomes" id="UP000030765">
    <property type="component" value="Unassembled WGS sequence"/>
</dbReference>
<gene>
    <name evidence="2" type="ORF">ZHAS_00020542</name>
</gene>
<evidence type="ECO:0000313" key="4">
    <source>
        <dbReference type="Proteomes" id="UP000030765"/>
    </source>
</evidence>
<feature type="coiled-coil region" evidence="1">
    <location>
        <begin position="6"/>
        <end position="68"/>
    </location>
</feature>
<protein>
    <submittedName>
        <fullName evidence="2 3">Polyketide synthase</fullName>
    </submittedName>
</protein>
<dbReference type="VEuPathDB" id="VectorBase:ASIC020542"/>
<keyword evidence="4" id="KW-1185">Reference proteome</keyword>
<dbReference type="EnsemblMetazoa" id="ASIC020542-RA">
    <property type="protein sequence ID" value="ASIC020542-PA"/>
    <property type="gene ID" value="ASIC020542"/>
</dbReference>
<evidence type="ECO:0000313" key="2">
    <source>
        <dbReference type="EMBL" id="KFB52335.1"/>
    </source>
</evidence>
<reference evidence="2 4" key="1">
    <citation type="journal article" date="2014" name="BMC Genomics">
        <title>Genome sequence of Anopheles sinensis provides insight into genetics basis of mosquito competence for malaria parasites.</title>
        <authorList>
            <person name="Zhou D."/>
            <person name="Zhang D."/>
            <person name="Ding G."/>
            <person name="Shi L."/>
            <person name="Hou Q."/>
            <person name="Ye Y."/>
            <person name="Xu Y."/>
            <person name="Zhou H."/>
            <person name="Xiong C."/>
            <person name="Li S."/>
            <person name="Yu J."/>
            <person name="Hong S."/>
            <person name="Yu X."/>
            <person name="Zou P."/>
            <person name="Chen C."/>
            <person name="Chang X."/>
            <person name="Wang W."/>
            <person name="Lv Y."/>
            <person name="Sun Y."/>
            <person name="Ma L."/>
            <person name="Shen B."/>
            <person name="Zhu C."/>
        </authorList>
    </citation>
    <scope>NUCLEOTIDE SEQUENCE [LARGE SCALE GENOMIC DNA]</scope>
</reference>
<dbReference type="VEuPathDB" id="VectorBase:ASIS020074"/>
<sequence>MTPTARTDWNREHNNILQRIRRLRNRMVQGRNHQVLERRNEAMLRVHEAVTEQELEDARRVLDTANAQLLAAQPAQRNHPQRRNHARR</sequence>
<reference evidence="3" key="2">
    <citation type="submission" date="2020-05" db="UniProtKB">
        <authorList>
            <consortium name="EnsemblMetazoa"/>
        </authorList>
    </citation>
    <scope>IDENTIFICATION</scope>
</reference>
<dbReference type="EMBL" id="ATLV01025178">
    <property type="status" value="NOT_ANNOTATED_CDS"/>
    <property type="molecule type" value="Genomic_DNA"/>
</dbReference>
<keyword evidence="1" id="KW-0175">Coiled coil</keyword>
<evidence type="ECO:0000256" key="1">
    <source>
        <dbReference type="SAM" id="Coils"/>
    </source>
</evidence>
<evidence type="ECO:0000313" key="3">
    <source>
        <dbReference type="EnsemblMetazoa" id="ASIC020542-PA"/>
    </source>
</evidence>
<accession>A0A084WQ41</accession>